<reference evidence="3 4" key="1">
    <citation type="submission" date="2019-06" db="EMBL/GenBank/DDBJ databases">
        <authorList>
            <person name="Li M."/>
        </authorList>
    </citation>
    <scope>NUCLEOTIDE SEQUENCE [LARGE SCALE GENOMIC DNA]</scope>
    <source>
        <strain evidence="3 4">BGMRC6574</strain>
    </source>
</reference>
<evidence type="ECO:0000256" key="1">
    <source>
        <dbReference type="SAM" id="Phobius"/>
    </source>
</evidence>
<accession>A0A506TZU2</accession>
<dbReference type="OrthoDB" id="5519430at2"/>
<feature type="transmembrane region" description="Helical" evidence="1">
    <location>
        <begin position="6"/>
        <end position="24"/>
    </location>
</feature>
<dbReference type="AlphaFoldDB" id="A0A506TZU2"/>
<gene>
    <name evidence="3" type="ORF">FJU11_15465</name>
</gene>
<dbReference type="Proteomes" id="UP000320314">
    <property type="component" value="Unassembled WGS sequence"/>
</dbReference>
<dbReference type="RefSeq" id="WP_141167981.1">
    <property type="nucleotide sequence ID" value="NZ_VHLH01000033.1"/>
</dbReference>
<dbReference type="InterPro" id="IPR009936">
    <property type="entry name" value="DUF1468"/>
</dbReference>
<proteinExistence type="predicted"/>
<feature type="transmembrane region" description="Helical" evidence="1">
    <location>
        <begin position="36"/>
        <end position="55"/>
    </location>
</feature>
<keyword evidence="1" id="KW-0812">Transmembrane</keyword>
<keyword evidence="4" id="KW-1185">Reference proteome</keyword>
<sequence length="143" mass="15264">MSDRIFGGLGVLLAAFYIWQATLIKESFIQDPIGPKTFPIIIGLVLGAASLVMIFQPDDEPFWPSAGRLVEVLMAAVVMLAYSALVSSVGFIVTTTVVAAYLAWRLGAHPLKAVMAGLLIAVGIYIIFHLVLGLSIARGPFGF</sequence>
<keyword evidence="1" id="KW-1133">Transmembrane helix</keyword>
<dbReference type="EMBL" id="VHLH01000033">
    <property type="protein sequence ID" value="TPW26264.1"/>
    <property type="molecule type" value="Genomic_DNA"/>
</dbReference>
<name>A0A506TZU2_9HYPH</name>
<feature type="transmembrane region" description="Helical" evidence="1">
    <location>
        <begin position="116"/>
        <end position="137"/>
    </location>
</feature>
<feature type="transmembrane region" description="Helical" evidence="1">
    <location>
        <begin position="75"/>
        <end position="104"/>
    </location>
</feature>
<comment type="caution">
    <text evidence="3">The sequence shown here is derived from an EMBL/GenBank/DDBJ whole genome shotgun (WGS) entry which is preliminary data.</text>
</comment>
<organism evidence="3 4">
    <name type="scientific">Pararhizobium mangrovi</name>
    <dbReference type="NCBI Taxonomy" id="2590452"/>
    <lineage>
        <taxon>Bacteria</taxon>
        <taxon>Pseudomonadati</taxon>
        <taxon>Pseudomonadota</taxon>
        <taxon>Alphaproteobacteria</taxon>
        <taxon>Hyphomicrobiales</taxon>
        <taxon>Rhizobiaceae</taxon>
        <taxon>Rhizobium/Agrobacterium group</taxon>
        <taxon>Pararhizobium</taxon>
    </lineage>
</organism>
<dbReference type="Pfam" id="PF07331">
    <property type="entry name" value="TctB"/>
    <property type="match status" value="1"/>
</dbReference>
<feature type="domain" description="DUF1468" evidence="2">
    <location>
        <begin position="7"/>
        <end position="135"/>
    </location>
</feature>
<keyword evidence="1" id="KW-0472">Membrane</keyword>
<evidence type="ECO:0000259" key="2">
    <source>
        <dbReference type="Pfam" id="PF07331"/>
    </source>
</evidence>
<protein>
    <submittedName>
        <fullName evidence="3">Tripartite tricarboxylate transporter TctB family protein</fullName>
    </submittedName>
</protein>
<evidence type="ECO:0000313" key="4">
    <source>
        <dbReference type="Proteomes" id="UP000320314"/>
    </source>
</evidence>
<evidence type="ECO:0000313" key="3">
    <source>
        <dbReference type="EMBL" id="TPW26264.1"/>
    </source>
</evidence>